<dbReference type="EC" id="1.3.99.41" evidence="8"/>
<dbReference type="GO" id="GO:0016627">
    <property type="term" value="F:oxidoreductase activity, acting on the CH-CH group of donors"/>
    <property type="evidence" value="ECO:0007669"/>
    <property type="project" value="InterPro"/>
</dbReference>
<dbReference type="InterPro" id="IPR009100">
    <property type="entry name" value="AcylCoA_DH/oxidase_NM_dom_sf"/>
</dbReference>
<evidence type="ECO:0000256" key="7">
    <source>
        <dbReference type="ARBA" id="ARBA00058683"/>
    </source>
</evidence>
<comment type="function">
    <text evidence="7">Involved in the assimilation of dimethylsulphoniopropionate (DMSP), an important compound in the fixation of carbon in marine phytoplankton, by mediating the conversion of 3-(methylthio)propanoyl-CoA (MMPA-CoA) to 3-(methylthio)acryloyl-CoA (MTA-CoA).</text>
</comment>
<dbReference type="Pfam" id="PF12806">
    <property type="entry name" value="Acyl-CoA_dh_C"/>
    <property type="match status" value="1"/>
</dbReference>
<feature type="domain" description="Acetyl-CoA dehydrogenase-like C-terminal" evidence="14">
    <location>
        <begin position="466"/>
        <end position="593"/>
    </location>
</feature>
<dbReference type="OrthoDB" id="5510711at2"/>
<evidence type="ECO:0000256" key="6">
    <source>
        <dbReference type="ARBA" id="ARBA00051388"/>
    </source>
</evidence>
<dbReference type="PANTHER" id="PTHR42803">
    <property type="entry name" value="ACYL-COA DEHYDROGENASE"/>
    <property type="match status" value="1"/>
</dbReference>
<dbReference type="InterPro" id="IPR025878">
    <property type="entry name" value="Acyl-CoA_dh-like_C_dom"/>
</dbReference>
<comment type="similarity">
    <text evidence="2 10">Belongs to the acyl-CoA dehydrogenase family.</text>
</comment>
<dbReference type="InterPro" id="IPR009075">
    <property type="entry name" value="AcylCo_DH/oxidase_C"/>
</dbReference>
<dbReference type="InterPro" id="IPR037069">
    <property type="entry name" value="AcylCoA_DH/ox_N_sf"/>
</dbReference>
<name>A0A2K9NA34_9PROT</name>
<dbReference type="FunFam" id="2.40.110.10:FF:000031">
    <property type="entry name" value="Acyl-CoA dehydrogenase, putative"/>
    <property type="match status" value="1"/>
</dbReference>
<dbReference type="AlphaFoldDB" id="A0A2K9NA34"/>
<evidence type="ECO:0000259" key="14">
    <source>
        <dbReference type="Pfam" id="PF12806"/>
    </source>
</evidence>
<comment type="cofactor">
    <cofactor evidence="1 10">
        <name>FAD</name>
        <dbReference type="ChEBI" id="CHEBI:57692"/>
    </cofactor>
</comment>
<evidence type="ECO:0000259" key="11">
    <source>
        <dbReference type="Pfam" id="PF00441"/>
    </source>
</evidence>
<dbReference type="InterPro" id="IPR013786">
    <property type="entry name" value="AcylCoA_DH/ox_N"/>
</dbReference>
<evidence type="ECO:0000256" key="1">
    <source>
        <dbReference type="ARBA" id="ARBA00001974"/>
    </source>
</evidence>
<evidence type="ECO:0000313" key="15">
    <source>
        <dbReference type="EMBL" id="AUN29406.1"/>
    </source>
</evidence>
<sequence length="598" mass="63920">MTAYNAPIQDMRFTLNHVVGLSQVAGLPGYDVVTPDLVDQVLDEAGKLARDVLAPLNWVGDQNGSKLENGVVTTAPGFRDAYWKYAEGGWNAVPFDPDFGGQGLPWTLALPIQEMWTSANMSFSLCPMLNQGAVELLQAHGSEQQKKLYLEKLISGEWTGTMNLTEPQAGSDVGAVRTKAVPNEDGTWLITGQKIFITYGEHDFTDNIIHLVLARTPTAPAGVKGISLFVVPKFMVNEDGSLGARNDLRCAGLEHKMGIHASPTAVMAYGDNGGAVGFLVGEENRGIEYMFTMMNNARLGVGLQGMAIAERAYQQAVDYAKGRVQSRALTGKDPAPVAIIKHPDVRRMLMCMKSQIEAARALVYLTASALDNAHRNPDADAAKAANALNDLLTPITKAWCTDLGVELTSLGVQIHGGMGFIEETGAAQHYRDARIAPIYEGTNGIQANDLAFRKVLRDGGQAAFALIAEMRATATAIAAQSGDDMATMGANLSDAIDAVETATKWVVETGKADMTAVASGAVSYLRMFGVTIGGYLTAKAMMAANGLMREPGADAKFLDAKIITGRFYADQILPQARGLLTVVTQGHRAVMGLSDDQF</sequence>
<dbReference type="InterPro" id="IPR046373">
    <property type="entry name" value="Acyl-CoA_Oxase/DH_mid-dom_sf"/>
</dbReference>
<dbReference type="KEGG" id="ncb:C0V82_03505"/>
<dbReference type="InterPro" id="IPR052166">
    <property type="entry name" value="Diverse_Acyl-CoA_DH"/>
</dbReference>
<dbReference type="SUPFAM" id="SSF56645">
    <property type="entry name" value="Acyl-CoA dehydrogenase NM domain-like"/>
    <property type="match status" value="1"/>
</dbReference>
<comment type="catalytic activity">
    <reaction evidence="6">
        <text>3-(methylsulfanyl)propanoyl-CoA + oxidized [electron-transfer flavoprotein] + H(+) = 3-(methylsulfanyl)acryloyl-CoA + reduced [electron-transfer flavoprotein]</text>
        <dbReference type="Rhea" id="RHEA:52612"/>
        <dbReference type="Rhea" id="RHEA-COMP:10685"/>
        <dbReference type="Rhea" id="RHEA-COMP:10686"/>
        <dbReference type="ChEBI" id="CHEBI:15378"/>
        <dbReference type="ChEBI" id="CHEBI:57692"/>
        <dbReference type="ChEBI" id="CHEBI:58307"/>
        <dbReference type="ChEBI" id="CHEBI:82815"/>
        <dbReference type="ChEBI" id="CHEBI:84994"/>
        <dbReference type="EC" id="1.3.99.41"/>
    </reaction>
    <physiologicalReaction direction="left-to-right" evidence="6">
        <dbReference type="Rhea" id="RHEA:52613"/>
    </physiologicalReaction>
</comment>
<gene>
    <name evidence="15" type="ORF">C0V82_03505</name>
</gene>
<dbReference type="Gene3D" id="1.10.540.10">
    <property type="entry name" value="Acyl-CoA dehydrogenase/oxidase, N-terminal domain"/>
    <property type="match status" value="1"/>
</dbReference>
<feature type="domain" description="Acyl-CoA dehydrogenase/oxidase C-terminal" evidence="11">
    <location>
        <begin position="284"/>
        <end position="451"/>
    </location>
</feature>
<dbReference type="Proteomes" id="UP000234752">
    <property type="component" value="Chromosome eg_1"/>
</dbReference>
<reference evidence="15 16" key="1">
    <citation type="submission" date="2017-12" db="EMBL/GenBank/DDBJ databases">
        <title>Genomes of bacteria within cyanobacterial aggregates.</title>
        <authorList>
            <person name="Cai H."/>
        </authorList>
    </citation>
    <scope>NUCLEOTIDE SEQUENCE [LARGE SCALE GENOMIC DNA]</scope>
    <source>
        <strain evidence="15 16">TH16</strain>
    </source>
</reference>
<dbReference type="Pfam" id="PF02771">
    <property type="entry name" value="Acyl-CoA_dh_N"/>
    <property type="match status" value="1"/>
</dbReference>
<dbReference type="GO" id="GO:0050660">
    <property type="term" value="F:flavin adenine dinucleotide binding"/>
    <property type="evidence" value="ECO:0007669"/>
    <property type="project" value="InterPro"/>
</dbReference>
<organism evidence="15 16">
    <name type="scientific">Niveispirillum cyanobacteriorum</name>
    <dbReference type="NCBI Taxonomy" id="1612173"/>
    <lineage>
        <taxon>Bacteria</taxon>
        <taxon>Pseudomonadati</taxon>
        <taxon>Pseudomonadota</taxon>
        <taxon>Alphaproteobacteria</taxon>
        <taxon>Rhodospirillales</taxon>
        <taxon>Azospirillaceae</taxon>
        <taxon>Niveispirillum</taxon>
    </lineage>
</organism>
<evidence type="ECO:0000259" key="12">
    <source>
        <dbReference type="Pfam" id="PF02770"/>
    </source>
</evidence>
<dbReference type="Pfam" id="PF00441">
    <property type="entry name" value="Acyl-CoA_dh_1"/>
    <property type="match status" value="1"/>
</dbReference>
<evidence type="ECO:0000256" key="8">
    <source>
        <dbReference type="ARBA" id="ARBA00066694"/>
    </source>
</evidence>
<dbReference type="InterPro" id="IPR036250">
    <property type="entry name" value="AcylCo_DH-like_C"/>
</dbReference>
<evidence type="ECO:0000256" key="4">
    <source>
        <dbReference type="ARBA" id="ARBA00022827"/>
    </source>
</evidence>
<dbReference type="InterPro" id="IPR006091">
    <property type="entry name" value="Acyl-CoA_Oxase/DH_mid-dom"/>
</dbReference>
<dbReference type="Gene3D" id="1.20.140.10">
    <property type="entry name" value="Butyryl-CoA Dehydrogenase, subunit A, domain 3"/>
    <property type="match status" value="1"/>
</dbReference>
<dbReference type="RefSeq" id="WP_102111141.1">
    <property type="nucleotide sequence ID" value="NZ_BMGN01000004.1"/>
</dbReference>
<evidence type="ECO:0000256" key="10">
    <source>
        <dbReference type="RuleBase" id="RU362125"/>
    </source>
</evidence>
<proteinExistence type="inferred from homology"/>
<keyword evidence="4 10" id="KW-0274">FAD</keyword>
<dbReference type="EMBL" id="CP025611">
    <property type="protein sequence ID" value="AUN29406.1"/>
    <property type="molecule type" value="Genomic_DNA"/>
</dbReference>
<keyword evidence="16" id="KW-1185">Reference proteome</keyword>
<dbReference type="SUPFAM" id="SSF47203">
    <property type="entry name" value="Acyl-CoA dehydrogenase C-terminal domain-like"/>
    <property type="match status" value="1"/>
</dbReference>
<feature type="domain" description="Acyl-CoA dehydrogenase/oxidase N-terminal" evidence="13">
    <location>
        <begin position="79"/>
        <end position="157"/>
    </location>
</feature>
<keyword evidence="5 10" id="KW-0560">Oxidoreductase</keyword>
<evidence type="ECO:0000259" key="13">
    <source>
        <dbReference type="Pfam" id="PF02771"/>
    </source>
</evidence>
<evidence type="ECO:0000256" key="5">
    <source>
        <dbReference type="ARBA" id="ARBA00023002"/>
    </source>
</evidence>
<evidence type="ECO:0000256" key="2">
    <source>
        <dbReference type="ARBA" id="ARBA00009347"/>
    </source>
</evidence>
<evidence type="ECO:0000256" key="3">
    <source>
        <dbReference type="ARBA" id="ARBA00022630"/>
    </source>
</evidence>
<evidence type="ECO:0000313" key="16">
    <source>
        <dbReference type="Proteomes" id="UP000234752"/>
    </source>
</evidence>
<evidence type="ECO:0000256" key="9">
    <source>
        <dbReference type="ARBA" id="ARBA00069043"/>
    </source>
</evidence>
<accession>A0A2K9NA34</accession>
<keyword evidence="3 10" id="KW-0285">Flavoprotein</keyword>
<dbReference type="Pfam" id="PF02770">
    <property type="entry name" value="Acyl-CoA_dh_M"/>
    <property type="match status" value="1"/>
</dbReference>
<protein>
    <recommendedName>
        <fullName evidence="9">3-methylmercaptopropionyl-CoA dehydrogenase</fullName>
        <ecNumber evidence="8">1.3.99.41</ecNumber>
    </recommendedName>
</protein>
<dbReference type="PANTHER" id="PTHR42803:SF1">
    <property type="entry name" value="BROAD-SPECIFICITY LINEAR ACYL-COA DEHYDROGENASE FADE5"/>
    <property type="match status" value="1"/>
</dbReference>
<feature type="domain" description="Acyl-CoA oxidase/dehydrogenase middle" evidence="12">
    <location>
        <begin position="162"/>
        <end position="265"/>
    </location>
</feature>
<dbReference type="Gene3D" id="2.40.110.10">
    <property type="entry name" value="Butyryl-CoA Dehydrogenase, subunit A, domain 2"/>
    <property type="match status" value="1"/>
</dbReference>